<evidence type="ECO:0000256" key="4">
    <source>
        <dbReference type="ARBA" id="ARBA00023273"/>
    </source>
</evidence>
<dbReference type="PANTHER" id="PTHR31183:SF1">
    <property type="entry name" value="CILIA- AND FLAGELLA-ASSOCIATED PROTEIN 53"/>
    <property type="match status" value="1"/>
</dbReference>
<keyword evidence="2 7" id="KW-0175">Coiled coil</keyword>
<organism evidence="9 10">
    <name type="scientific">Novymonas esmeraldas</name>
    <dbReference type="NCBI Taxonomy" id="1808958"/>
    <lineage>
        <taxon>Eukaryota</taxon>
        <taxon>Discoba</taxon>
        <taxon>Euglenozoa</taxon>
        <taxon>Kinetoplastea</taxon>
        <taxon>Metakinetoplastina</taxon>
        <taxon>Trypanosomatida</taxon>
        <taxon>Trypanosomatidae</taxon>
        <taxon>Novymonas</taxon>
    </lineage>
</organism>
<dbReference type="AlphaFoldDB" id="A0AAW0EYM8"/>
<comment type="subcellular location">
    <subcellularLocation>
        <location evidence="1">Cell projection</location>
        <location evidence="1">Cilium</location>
    </subcellularLocation>
</comment>
<comment type="similarity">
    <text evidence="5">Belongs to the CFAP53 family.</text>
</comment>
<dbReference type="InterPro" id="IPR043596">
    <property type="entry name" value="CFAP53/TCHP"/>
</dbReference>
<dbReference type="Proteomes" id="UP001430356">
    <property type="component" value="Unassembled WGS sequence"/>
</dbReference>
<dbReference type="EMBL" id="JAECZO010000160">
    <property type="protein sequence ID" value="KAK7198592.1"/>
    <property type="molecule type" value="Genomic_DNA"/>
</dbReference>
<dbReference type="Pfam" id="PF13868">
    <property type="entry name" value="TPH"/>
    <property type="match status" value="1"/>
</dbReference>
<proteinExistence type="inferred from homology"/>
<gene>
    <name evidence="9" type="ORF">NESM_000822200</name>
</gene>
<evidence type="ECO:0000256" key="1">
    <source>
        <dbReference type="ARBA" id="ARBA00004138"/>
    </source>
</evidence>
<accession>A0AAW0EYM8</accession>
<protein>
    <recommendedName>
        <fullName evidence="6">Cilia- and flagella-associated protein 53</fullName>
    </recommendedName>
</protein>
<name>A0AAW0EYM8_9TRYP</name>
<evidence type="ECO:0000256" key="5">
    <source>
        <dbReference type="ARBA" id="ARBA00033747"/>
    </source>
</evidence>
<dbReference type="InterPro" id="IPR043597">
    <property type="entry name" value="TPH_dom"/>
</dbReference>
<evidence type="ECO:0000313" key="10">
    <source>
        <dbReference type="Proteomes" id="UP001430356"/>
    </source>
</evidence>
<keyword evidence="4" id="KW-0966">Cell projection</keyword>
<evidence type="ECO:0000256" key="3">
    <source>
        <dbReference type="ARBA" id="ARBA00023069"/>
    </source>
</evidence>
<evidence type="ECO:0000256" key="2">
    <source>
        <dbReference type="ARBA" id="ARBA00023054"/>
    </source>
</evidence>
<keyword evidence="10" id="KW-1185">Reference proteome</keyword>
<evidence type="ECO:0000313" key="9">
    <source>
        <dbReference type="EMBL" id="KAK7198592.1"/>
    </source>
</evidence>
<dbReference type="GO" id="GO:0005929">
    <property type="term" value="C:cilium"/>
    <property type="evidence" value="ECO:0007669"/>
    <property type="project" value="UniProtKB-SubCell"/>
</dbReference>
<evidence type="ECO:0000256" key="7">
    <source>
        <dbReference type="SAM" id="Coils"/>
    </source>
</evidence>
<dbReference type="PANTHER" id="PTHR31183">
    <property type="entry name" value="TRICHOPLEIN KERATIN FILAMENT-BINDING PROTEIN FAMILY MEMBER"/>
    <property type="match status" value="1"/>
</dbReference>
<sequence length="491" mass="58702">MPRAHTGLASIEARQRREAFMEKFNAEQAVQERQKRTVEWELRGNERNEQREVLQHMDGIQARHNDVLVARRRRLADLLAREHELHTSMMTSLPETDAQRRERLIRRAQALRATREEAKKVDSGARHDRLFREKIDCLRQAESRLKVMQVADARYEQMDAAAERRRQDAAESDFYAQQAAEAQRLATERVQRDLELRYNRTQRMVGDLAAQVAGNRHRKDMDKEEARRDAEEFYRLLHEEQAQEARKRLQRRERNRLLAQEMIEMNEELKRARQQEYEQLRKEDREALDVILAALAAEQQEQRAEKQRRMAAERQQMLDLQRQMAMRRDDTHALDKLWEEENEKQWRKREAQWDAEQAKRDTLLRNVLIARRQQILDKRQKTESDALLSKLEDAAFLEALSRECDIDAAERERRMALLRETQQYLEWQIQQRLAEKEAVRQERRTELTSALALESQYQDRIAREMANLEAAKPQRYRHVPLLPAKVRNQAL</sequence>
<feature type="domain" description="Trichohyalin-plectin-homology" evidence="8">
    <location>
        <begin position="132"/>
        <end position="468"/>
    </location>
</feature>
<keyword evidence="3" id="KW-0969">Cilium</keyword>
<evidence type="ECO:0000256" key="6">
    <source>
        <dbReference type="ARBA" id="ARBA00033773"/>
    </source>
</evidence>
<reference evidence="9 10" key="1">
    <citation type="journal article" date="2021" name="MBio">
        <title>A New Model Trypanosomatid, Novymonas esmeraldas: Genomic Perception of Its 'Candidatus Pandoraea novymonadis' Endosymbiont.</title>
        <authorList>
            <person name="Zakharova A."/>
            <person name="Saura A."/>
            <person name="Butenko A."/>
            <person name="Podesvova L."/>
            <person name="Warmusova S."/>
            <person name="Kostygov A.Y."/>
            <person name="Nenarokova A."/>
            <person name="Lukes J."/>
            <person name="Opperdoes F.R."/>
            <person name="Yurchenko V."/>
        </authorList>
    </citation>
    <scope>NUCLEOTIDE SEQUENCE [LARGE SCALE GENOMIC DNA]</scope>
    <source>
        <strain evidence="9 10">E262AT.01</strain>
    </source>
</reference>
<comment type="caution">
    <text evidence="9">The sequence shown here is derived from an EMBL/GenBank/DDBJ whole genome shotgun (WGS) entry which is preliminary data.</text>
</comment>
<feature type="coiled-coil region" evidence="7">
    <location>
        <begin position="223"/>
        <end position="323"/>
    </location>
</feature>
<evidence type="ECO:0000259" key="8">
    <source>
        <dbReference type="Pfam" id="PF13868"/>
    </source>
</evidence>